<gene>
    <name evidence="1" type="ORF">AMATHDRAFT_66191</name>
</gene>
<evidence type="ECO:0000313" key="2">
    <source>
        <dbReference type="Proteomes" id="UP000242287"/>
    </source>
</evidence>
<evidence type="ECO:0000313" key="1">
    <source>
        <dbReference type="EMBL" id="PFH48151.1"/>
    </source>
</evidence>
<proteinExistence type="predicted"/>
<dbReference type="AlphaFoldDB" id="A0A2A9NIN2"/>
<reference evidence="1 2" key="1">
    <citation type="submission" date="2014-02" db="EMBL/GenBank/DDBJ databases">
        <title>Transposable element dynamics among asymbiotic and ectomycorrhizal Amanita fungi.</title>
        <authorList>
            <consortium name="DOE Joint Genome Institute"/>
            <person name="Hess J."/>
            <person name="Skrede I."/>
            <person name="Wolfe B."/>
            <person name="LaButti K."/>
            <person name="Ohm R.A."/>
            <person name="Grigoriev I.V."/>
            <person name="Pringle A."/>
        </authorList>
    </citation>
    <scope>NUCLEOTIDE SEQUENCE [LARGE SCALE GENOMIC DNA]</scope>
    <source>
        <strain evidence="1 2">SKay4041</strain>
    </source>
</reference>
<name>A0A2A9NIN2_9AGAR</name>
<accession>A0A2A9NIN2</accession>
<dbReference type="Proteomes" id="UP000242287">
    <property type="component" value="Unassembled WGS sequence"/>
</dbReference>
<sequence length="116" mass="12917">MHRDTAIQVERVAIIFHLLRRTPELSLFQGRCAILPRVAWVTMTASTCIEDYSLVLALLRRNSASFEPHHASMTTVVLEQMDWFVSRESSIGAVNGVLSQARSTMSPLCQASLGTQ</sequence>
<organism evidence="1 2">
    <name type="scientific">Amanita thiersii Skay4041</name>
    <dbReference type="NCBI Taxonomy" id="703135"/>
    <lineage>
        <taxon>Eukaryota</taxon>
        <taxon>Fungi</taxon>
        <taxon>Dikarya</taxon>
        <taxon>Basidiomycota</taxon>
        <taxon>Agaricomycotina</taxon>
        <taxon>Agaricomycetes</taxon>
        <taxon>Agaricomycetidae</taxon>
        <taxon>Agaricales</taxon>
        <taxon>Pluteineae</taxon>
        <taxon>Amanitaceae</taxon>
        <taxon>Amanita</taxon>
    </lineage>
</organism>
<protein>
    <submittedName>
        <fullName evidence="1">Uncharacterized protein</fullName>
    </submittedName>
</protein>
<keyword evidence="2" id="KW-1185">Reference proteome</keyword>
<dbReference type="EMBL" id="KZ302075">
    <property type="protein sequence ID" value="PFH48151.1"/>
    <property type="molecule type" value="Genomic_DNA"/>
</dbReference>